<proteinExistence type="predicted"/>
<evidence type="ECO:0000313" key="2">
    <source>
        <dbReference type="EMBL" id="SET73602.1"/>
    </source>
</evidence>
<reference evidence="1 4" key="3">
    <citation type="journal article" date="2020" name="Microbiome">
        <title>Single-cell genomics of uncultured bacteria reveals dietary fiber responders in the mouse gut microbiota.</title>
        <authorList>
            <person name="Chijiiwa R."/>
            <person name="Hosokawa M."/>
            <person name="Kogawa M."/>
            <person name="Nishikawa Y."/>
            <person name="Ide K."/>
            <person name="Sakanashi C."/>
            <person name="Takahashi K."/>
            <person name="Takeyama H."/>
        </authorList>
    </citation>
    <scope>NUCLEOTIDE SEQUENCE [LARGE SCALE GENOMIC DNA]</scope>
    <source>
        <strain evidence="1">IMSAGC_017</strain>
    </source>
</reference>
<protein>
    <recommendedName>
        <fullName evidence="5">Phage major tail protein, TP901-1 family</fullName>
    </recommendedName>
</protein>
<accession>A0A1I0GRD3</accession>
<dbReference type="OrthoDB" id="2066423at2"/>
<evidence type="ECO:0000313" key="3">
    <source>
        <dbReference type="Proteomes" id="UP000198558"/>
    </source>
</evidence>
<keyword evidence="3" id="KW-1185">Reference proteome</keyword>
<dbReference type="EMBL" id="BLMI01000024">
    <property type="protein sequence ID" value="GFI40123.1"/>
    <property type="molecule type" value="Genomic_DNA"/>
</dbReference>
<evidence type="ECO:0000313" key="4">
    <source>
        <dbReference type="Proteomes" id="UP000490821"/>
    </source>
</evidence>
<dbReference type="GeneID" id="78289135"/>
<dbReference type="Proteomes" id="UP000490821">
    <property type="component" value="Unassembled WGS sequence"/>
</dbReference>
<reference evidence="2" key="2">
    <citation type="submission" date="2016-10" db="EMBL/GenBank/DDBJ databases">
        <authorList>
            <person name="de Groot N.N."/>
        </authorList>
    </citation>
    <scope>NUCLEOTIDE SEQUENCE [LARGE SCALE GENOMIC DNA]</scope>
    <source>
        <strain evidence="2">DSM 1551</strain>
    </source>
</reference>
<dbReference type="AlphaFoldDB" id="A0A1I0GRD3"/>
<sequence length="161" mass="17760">MSGEQTLVTRNKKVAFYKVGDKFLRMTGFTAMTKSANPKEYARQYVDETGEITDVTGYSPSIEYTFDQYVNNEVHKDIVEITEDEKLGSDAVREIVIVDLTAPVGETGNEFEARKRLVAVVPGSDGDNADTYSYSGTLKSKSDSIKGVATLDADKMSLTFK</sequence>
<gene>
    <name evidence="1" type="ORF">IMSAGC017_00154</name>
    <name evidence="2" type="ORF">SAMN04489758_13414</name>
</gene>
<organism evidence="2 3">
    <name type="scientific">Thomasclavelia cocleata</name>
    <dbReference type="NCBI Taxonomy" id="69824"/>
    <lineage>
        <taxon>Bacteria</taxon>
        <taxon>Bacillati</taxon>
        <taxon>Bacillota</taxon>
        <taxon>Erysipelotrichia</taxon>
        <taxon>Erysipelotrichales</taxon>
        <taxon>Coprobacillaceae</taxon>
        <taxon>Thomasclavelia</taxon>
    </lineage>
</organism>
<reference evidence="3" key="1">
    <citation type="submission" date="2016-10" db="EMBL/GenBank/DDBJ databases">
        <authorList>
            <person name="Varghese N."/>
            <person name="Submissions S."/>
        </authorList>
    </citation>
    <scope>NUCLEOTIDE SEQUENCE [LARGE SCALE GENOMIC DNA]</scope>
    <source>
        <strain evidence="3">DSM 1551</strain>
    </source>
</reference>
<evidence type="ECO:0000313" key="1">
    <source>
        <dbReference type="EMBL" id="GFI40123.1"/>
    </source>
</evidence>
<dbReference type="Proteomes" id="UP000198558">
    <property type="component" value="Unassembled WGS sequence"/>
</dbReference>
<dbReference type="EMBL" id="FOIN01000034">
    <property type="protein sequence ID" value="SET73602.1"/>
    <property type="molecule type" value="Genomic_DNA"/>
</dbReference>
<evidence type="ECO:0008006" key="5">
    <source>
        <dbReference type="Google" id="ProtNLM"/>
    </source>
</evidence>
<dbReference type="RefSeq" id="WP_092355650.1">
    <property type="nucleotide sequence ID" value="NZ_BLMI01000024.1"/>
</dbReference>
<name>A0A1I0GRD3_9FIRM</name>